<reference evidence="3" key="1">
    <citation type="journal article" date="2011" name="Proc. Natl. Acad. Sci. U.S.A.">
        <title>Obligate biotrophy features unraveled by the genomic analysis of rust fungi.</title>
        <authorList>
            <person name="Duplessis S."/>
            <person name="Cuomo C.A."/>
            <person name="Lin Y.-C."/>
            <person name="Aerts A."/>
            <person name="Tisserant E."/>
            <person name="Veneault-Fourrey C."/>
            <person name="Joly D.L."/>
            <person name="Hacquard S."/>
            <person name="Amselem J."/>
            <person name="Cantarel B.L."/>
            <person name="Chiu R."/>
            <person name="Coutinho P.M."/>
            <person name="Feau N."/>
            <person name="Field M."/>
            <person name="Frey P."/>
            <person name="Gelhaye E."/>
            <person name="Goldberg J."/>
            <person name="Grabherr M.G."/>
            <person name="Kodira C.D."/>
            <person name="Kohler A."/>
            <person name="Kuees U."/>
            <person name="Lindquist E.A."/>
            <person name="Lucas S.M."/>
            <person name="Mago R."/>
            <person name="Mauceli E."/>
            <person name="Morin E."/>
            <person name="Murat C."/>
            <person name="Pangilinan J.L."/>
            <person name="Park R."/>
            <person name="Pearson M."/>
            <person name="Quesneville H."/>
            <person name="Rouhier N."/>
            <person name="Sakthikumar S."/>
            <person name="Salamov A.A."/>
            <person name="Schmutz J."/>
            <person name="Selles B."/>
            <person name="Shapiro H."/>
            <person name="Tanguay P."/>
            <person name="Tuskan G.A."/>
            <person name="Henrissat B."/>
            <person name="Van de Peer Y."/>
            <person name="Rouze P."/>
            <person name="Ellis J.G."/>
            <person name="Dodds P.N."/>
            <person name="Schein J.E."/>
            <person name="Zhong S."/>
            <person name="Hamelin R.C."/>
            <person name="Grigoriev I.V."/>
            <person name="Szabo L.J."/>
            <person name="Martin F."/>
        </authorList>
    </citation>
    <scope>NUCLEOTIDE SEQUENCE [LARGE SCALE GENOMIC DNA]</scope>
    <source>
        <strain evidence="3">98AG31 / pathotype 3-4-7</strain>
    </source>
</reference>
<sequence length="266" mass="28865">MVRYQAEKYDVLEAQKSSPIAPRLIAHKQNVLNIQIKCYGKWTPAMRYDIAHRRNVWENRLLDGSMADVGMFNAELAEIAKEDAKHFGDYQYVDNPYAFGNVMQHVSPINGETYPANASWDSNSALIDTQAEMLTGRNLSSVTNLPIHQPIAAAVKNPSSGKVAGNSYKGRNYNPMYDRTLSHHASQWNHPAGSGYNEEFGMTYSNGRGTGWRGGSRGNPSRGSRGGARGGGVRPAIGPGSFDKALGVAGNKGKEKSVASGQSNST</sequence>
<dbReference type="RefSeq" id="XP_007419687.1">
    <property type="nucleotide sequence ID" value="XM_007419625.1"/>
</dbReference>
<dbReference type="GeneID" id="18935181"/>
<protein>
    <submittedName>
        <fullName evidence="2">Uncharacterized protein</fullName>
    </submittedName>
</protein>
<accession>F4SE83</accession>
<dbReference type="KEGG" id="mlr:MELLADRAFT_89414"/>
<name>F4SE83_MELLP</name>
<dbReference type="AlphaFoldDB" id="F4SE83"/>
<keyword evidence="3" id="KW-1185">Reference proteome</keyword>
<gene>
    <name evidence="2" type="ORF">MELLADRAFT_89414</name>
</gene>
<feature type="compositionally biased region" description="Gly residues" evidence="1">
    <location>
        <begin position="224"/>
        <end position="233"/>
    </location>
</feature>
<organism evidence="3">
    <name type="scientific">Melampsora larici-populina (strain 98AG31 / pathotype 3-4-7)</name>
    <name type="common">Poplar leaf rust fungus</name>
    <dbReference type="NCBI Taxonomy" id="747676"/>
    <lineage>
        <taxon>Eukaryota</taxon>
        <taxon>Fungi</taxon>
        <taxon>Dikarya</taxon>
        <taxon>Basidiomycota</taxon>
        <taxon>Pucciniomycotina</taxon>
        <taxon>Pucciniomycetes</taxon>
        <taxon>Pucciniales</taxon>
        <taxon>Melampsoraceae</taxon>
        <taxon>Melampsora</taxon>
    </lineage>
</organism>
<feature type="region of interest" description="Disordered" evidence="1">
    <location>
        <begin position="207"/>
        <end position="266"/>
    </location>
</feature>
<evidence type="ECO:0000313" key="2">
    <source>
        <dbReference type="EMBL" id="EGF97042.1"/>
    </source>
</evidence>
<feature type="compositionally biased region" description="Gly residues" evidence="1">
    <location>
        <begin position="208"/>
        <end position="217"/>
    </location>
</feature>
<dbReference type="VEuPathDB" id="FungiDB:MELLADRAFT_89414"/>
<dbReference type="Proteomes" id="UP000001072">
    <property type="component" value="Unassembled WGS sequence"/>
</dbReference>
<evidence type="ECO:0000313" key="3">
    <source>
        <dbReference type="Proteomes" id="UP000001072"/>
    </source>
</evidence>
<evidence type="ECO:0000256" key="1">
    <source>
        <dbReference type="SAM" id="MobiDB-lite"/>
    </source>
</evidence>
<dbReference type="EMBL" id="GL883373">
    <property type="protein sequence ID" value="EGF97042.1"/>
    <property type="molecule type" value="Genomic_DNA"/>
</dbReference>
<dbReference type="InParanoid" id="F4SE83"/>
<dbReference type="HOGENOM" id="CLU_088306_0_0_1"/>
<proteinExistence type="predicted"/>